<dbReference type="InterPro" id="IPR029028">
    <property type="entry name" value="Alpha/beta_knot_MTases"/>
</dbReference>
<evidence type="ECO:0000313" key="6">
    <source>
        <dbReference type="Proteomes" id="UP000002494"/>
    </source>
</evidence>
<keyword evidence="2" id="KW-0808">Transferase</keyword>
<evidence type="ECO:0007829" key="8">
    <source>
        <dbReference type="PeptideAtlas" id="A0A0G2JYA7"/>
    </source>
</evidence>
<dbReference type="Bgee" id="ENSRNOG00000053574">
    <property type="expression patterns" value="Expressed in pancreas and 17 other cell types or tissues"/>
</dbReference>
<dbReference type="GeneTree" id="ENSGT00390000003939"/>
<dbReference type="GO" id="GO:0016423">
    <property type="term" value="F:tRNA (guanine) methyltransferase activity"/>
    <property type="evidence" value="ECO:0000318"/>
    <property type="project" value="GO_Central"/>
</dbReference>
<sequence length="1608" mass="178323">MCGWEPLAAHAHSRLGGRRTRTGSTPREMERVLVDALLTQSREPCALLGALCGGEASAERAETLRLVLQRLEERGAGVGALAKAAHEVARGHLVPLLYVSQGGGPASPRVLRAASAALRSCARLAGPELAVTLAEEALRGLPGAPAVELLAAVAPCLRASEDAPLLRCLARASVELALAGDAPPAVGARLLPALAQSAEPALRAAWDALSSVEPGAEGSTGPELLVLCALAEKLLPKPEHHGDFDARLCGRFWRTVQAGMSRAQDALTRKRARYLLQRAVQVSAELAVDCTCDPQDTKGPSLFWWSKKKKDELLKFWENYILIMEVLEGNQIHVIKPVLPKLNSLFEYAVSEENGCWFFHPSWHTCVYRRMFEGENKILAKEGVTHFLELYEVKSLPYSPELSEVMFITGPLMDALSESCLYSRSPGQPLGSGSPLGLKLQKFLVAYVSLLPEETKSHFLLKFIQRMADRHWCAVPVLFLSKALASLPSCKALGGEGLLALRDVLQCTMITHQVLLRGAAQCYLLQAAMRLVDVEKVSLSDVSAFLMSLRQEESLGRGTQLWTELCDWLCVNERYFKQSSIGGSDGHEASLNAYVKNLVQEFVKSPGWEKESSFVPDWLEARLTALMVLLAVDVKGIKTKFREKQRTQNVLRIFLDPWLDALGKLGTNAYMPLLRTDRCLQLLVRLLHSCVPRGSSAQDDEVSAALWASVMSAAESVSQFVLRRLTMNELQDVADLDRCQLYLTVLAELVSLQVKLGWKAGNPVSRVISPLRNACVHHLQEAEGRQEPTLSHQVQTAVSMATLAALCEAEDRHPVLQPDSSSAEAVDRFLSALPLNRMLQKPHSEGQSIGVCPLENGSVFEESSSSQGWGKVVAQYLHDQWVCLSFLLRKHQGLIPATESDVLKCCLPAVEMPVPTLQSALDVLTVLPAGLVLPVFHCMEVLVPKLLTSEETLCIESFDVAWKMISSLSNTQLTFWPNLKAFVHFVFNNEILTIAAKLKGPAYDKIKEIMCKMIEMSSIKSGVFNILICYCCQSWLAAASGVAQGSFSSAKDYSELVLEACVFGTVPWSCECLFLFLILILGCGQVCVLSFYILSTKREDYYVRICVIKFLCLLDGSDVSHKLFLEDLAVKLLDKDESASRSRTRYHENSLQHRVKNRVWQTLLVLFPAFDQNFLHGIIDKVFHAGFTNNQASIKYFIEWLIILILHKFPEFLPKFWACFSYGEEKIKTSICTFLSVLSHLDIIVQNIPEKKLVLKQALTVALQWCLSHNFSVRLYALVALKKAWHLCKALQFEECGAWTTVIECSLSQAESMHGAGNARKNWQRIQDHFFFSTFHPLKDYSLETIFYTFPRLSGVTEEEWIALEKFANFTDIPSNVGSQWYLSGITLGELSPGDWSQQDQGSTLGEADSQSEWADVQKKIIPWGHSALDSDLELEFQDRAAKLGKSISRLIVVASLIDKPTNLGGLCRTCEVFGAAVLVVGSLQCVSDRQFQHLSVSAEQWLPLVEVRPSQLVDYLQQKKAEGYTVIGVEQTAQSSDLAQYRFPEKSLLLLGNEREGIPVNLIQQLDVCVEIPQQGIIRSLNVHVSGALLIWEYTRQQLLGCAGPPS</sequence>
<dbReference type="AlphaFoldDB" id="A0A0G2JYA7"/>
<accession>A0A0G2JYA7</accession>
<dbReference type="VEuPathDB" id="HostDB:ENSRNOG00000053574"/>
<keyword evidence="1" id="KW-0489">Methyltransferase</keyword>
<dbReference type="STRING" id="10116.ENSRNOP00000070582"/>
<evidence type="ECO:0000256" key="2">
    <source>
        <dbReference type="ARBA" id="ARBA00022679"/>
    </source>
</evidence>
<name>A0A0G2JYA7_RAT</name>
<dbReference type="CDD" id="cd18091">
    <property type="entry name" value="SpoU-like_TRM3-like"/>
    <property type="match status" value="1"/>
</dbReference>
<evidence type="ECO:0000259" key="3">
    <source>
        <dbReference type="Pfam" id="PF00588"/>
    </source>
</evidence>
<evidence type="ECO:0000313" key="7">
    <source>
        <dbReference type="RGD" id="1589526"/>
    </source>
</evidence>
<dbReference type="InterPro" id="IPR044748">
    <property type="entry name" value="Trm3/TARBP1_C"/>
</dbReference>
<feature type="domain" description="tRNA/rRNA methyltransferase SpoU type" evidence="3">
    <location>
        <begin position="1451"/>
        <end position="1592"/>
    </location>
</feature>
<dbReference type="FunCoup" id="A0A0G2JYA7">
    <property type="interactions" value="1260"/>
</dbReference>
<dbReference type="PANTHER" id="PTHR12029:SF11">
    <property type="entry name" value="METHYLTRANSFERASE TARBP1-RELATED"/>
    <property type="match status" value="1"/>
</dbReference>
<reference evidence="5" key="1">
    <citation type="submission" date="2024-01" db="EMBL/GenBank/DDBJ databases">
        <title>GRCr8: a new rat reference genome assembly contstructed from accurate long reads and long range scaffolding.</title>
        <authorList>
            <person name="Doris P.A."/>
            <person name="Kalbfleisch T."/>
            <person name="Li K."/>
            <person name="Howe K."/>
            <person name="Wood J."/>
        </authorList>
    </citation>
    <scope>NUCLEOTIDE SEQUENCE [LARGE SCALE GENOMIC DNA]</scope>
    <source>
        <strain evidence="5">Brown Norway</strain>
    </source>
</reference>
<keyword evidence="8" id="KW-1267">Proteomics identification</keyword>
<dbReference type="InterPro" id="IPR056921">
    <property type="entry name" value="TARBP1_dom"/>
</dbReference>
<evidence type="ECO:0000259" key="4">
    <source>
        <dbReference type="Pfam" id="PF25050"/>
    </source>
</evidence>
<dbReference type="InParanoid" id="A0A0G2JYA7"/>
<proteinExistence type="evidence at protein level"/>
<dbReference type="PANTHER" id="PTHR12029">
    <property type="entry name" value="RNA METHYLTRANSFERASE"/>
    <property type="match status" value="1"/>
</dbReference>
<dbReference type="Proteomes" id="UP000002494">
    <property type="component" value="Chromosome 19"/>
</dbReference>
<dbReference type="Gene3D" id="3.40.1280.10">
    <property type="match status" value="1"/>
</dbReference>
<keyword evidence="6" id="KW-1185">Reference proteome</keyword>
<dbReference type="Ensembl" id="ENSRNOT00000077516.3">
    <property type="protein sequence ID" value="ENSRNOP00000070582.3"/>
    <property type="gene ID" value="ENSRNOG00000053574.3"/>
</dbReference>
<dbReference type="GO" id="GO:0030488">
    <property type="term" value="P:tRNA methylation"/>
    <property type="evidence" value="ECO:0000266"/>
    <property type="project" value="RGD"/>
</dbReference>
<dbReference type="PhosphoSitePlus" id="A0A0G2JYA7"/>
<reference evidence="5" key="2">
    <citation type="submission" date="2025-08" db="UniProtKB">
        <authorList>
            <consortium name="Ensembl"/>
        </authorList>
    </citation>
    <scope>IDENTIFICATION</scope>
    <source>
        <strain evidence="5">Brown Norway</strain>
    </source>
</reference>
<dbReference type="OMA" id="ANIPRCK"/>
<dbReference type="InterPro" id="IPR029026">
    <property type="entry name" value="tRNA_m1G_MTases_N"/>
</dbReference>
<dbReference type="RGD" id="1589526">
    <property type="gene designation" value="Tarbp1"/>
</dbReference>
<dbReference type="GO" id="GO:0003723">
    <property type="term" value="F:RNA binding"/>
    <property type="evidence" value="ECO:0007669"/>
    <property type="project" value="UniProtKB-KW"/>
</dbReference>
<dbReference type="Pfam" id="PF25050">
    <property type="entry name" value="TARBP1"/>
    <property type="match status" value="1"/>
</dbReference>
<dbReference type="InterPro" id="IPR001537">
    <property type="entry name" value="SpoU_MeTrfase"/>
</dbReference>
<reference evidence="5" key="3">
    <citation type="submission" date="2025-09" db="UniProtKB">
        <authorList>
            <consortium name="Ensembl"/>
        </authorList>
    </citation>
    <scope>IDENTIFICATION</scope>
    <source>
        <strain evidence="5">Brown Norway</strain>
    </source>
</reference>
<organism evidence="5 6">
    <name type="scientific">Rattus norvegicus</name>
    <name type="common">Rat</name>
    <dbReference type="NCBI Taxonomy" id="10116"/>
    <lineage>
        <taxon>Eukaryota</taxon>
        <taxon>Metazoa</taxon>
        <taxon>Chordata</taxon>
        <taxon>Craniata</taxon>
        <taxon>Vertebrata</taxon>
        <taxon>Euteleostomi</taxon>
        <taxon>Mammalia</taxon>
        <taxon>Eutheria</taxon>
        <taxon>Euarchontoglires</taxon>
        <taxon>Glires</taxon>
        <taxon>Rodentia</taxon>
        <taxon>Myomorpha</taxon>
        <taxon>Muroidea</taxon>
        <taxon>Muridae</taxon>
        <taxon>Murinae</taxon>
        <taxon>Rattus</taxon>
    </lineage>
</organism>
<dbReference type="InterPro" id="IPR045330">
    <property type="entry name" value="TRM3/TARBP1"/>
</dbReference>
<dbReference type="AGR" id="RGD:1589526"/>
<dbReference type="SUPFAM" id="SSF75217">
    <property type="entry name" value="alpha/beta knot"/>
    <property type="match status" value="1"/>
</dbReference>
<evidence type="ECO:0000313" key="5">
    <source>
        <dbReference type="Ensembl" id="ENSRNOP00000070582.3"/>
    </source>
</evidence>
<dbReference type="InterPro" id="IPR025806">
    <property type="entry name" value="TARBP1"/>
</dbReference>
<gene>
    <name evidence="5 7" type="primary">Tarbp1</name>
</gene>
<dbReference type="Pfam" id="PF00588">
    <property type="entry name" value="SpoU_methylase"/>
    <property type="match status" value="1"/>
</dbReference>
<feature type="domain" description="TARBP1" evidence="4">
    <location>
        <begin position="226"/>
        <end position="351"/>
    </location>
</feature>
<evidence type="ECO:0000256" key="1">
    <source>
        <dbReference type="ARBA" id="ARBA00022603"/>
    </source>
</evidence>
<dbReference type="PROSITE" id="PS51624">
    <property type="entry name" value="SAM_MT_TRMH_2"/>
    <property type="match status" value="1"/>
</dbReference>
<protein>
    <submittedName>
        <fullName evidence="5">TAR (HIV-1) RNA binding protein 1</fullName>
    </submittedName>
</protein>
<dbReference type="GO" id="GO:0141100">
    <property type="term" value="F:tRNA (guanine(18)-2'-O)-methyltransferase activity"/>
    <property type="evidence" value="ECO:0000266"/>
    <property type="project" value="RGD"/>
</dbReference>